<proteinExistence type="predicted"/>
<dbReference type="Gene3D" id="3.80.10.10">
    <property type="entry name" value="Ribonuclease Inhibitor"/>
    <property type="match status" value="1"/>
</dbReference>
<name>A0ABR2PHK4_9ROSI</name>
<sequence>MGDVNTDCCWWEGVSCDVLGHVIGLDLSYQNISGNFHSIFNLHHLQRLNLAGNNFNTTLRSYGFAKLPNLTHLNLSSSCFHGQISVGMSYLTRLVSLDLSKQHDCYQRYYHFLDSYNDIYYHVPLPYQLEQSLKLENPDFKTFTKNLRYLRELYLDGV</sequence>
<evidence type="ECO:0000313" key="9">
    <source>
        <dbReference type="Proteomes" id="UP001396334"/>
    </source>
</evidence>
<dbReference type="Proteomes" id="UP001396334">
    <property type="component" value="Unassembled WGS sequence"/>
</dbReference>
<keyword evidence="6" id="KW-0675">Receptor</keyword>
<dbReference type="InterPro" id="IPR046956">
    <property type="entry name" value="RLP23-like"/>
</dbReference>
<keyword evidence="2" id="KW-0812">Transmembrane</keyword>
<evidence type="ECO:0000256" key="4">
    <source>
        <dbReference type="ARBA" id="ARBA00022989"/>
    </source>
</evidence>
<evidence type="ECO:0000256" key="7">
    <source>
        <dbReference type="ARBA" id="ARBA00023180"/>
    </source>
</evidence>
<keyword evidence="4" id="KW-1133">Transmembrane helix</keyword>
<keyword evidence="5" id="KW-0472">Membrane</keyword>
<dbReference type="PANTHER" id="PTHR48061">
    <property type="entry name" value="LEUCINE-RICH REPEAT RECEPTOR PROTEIN KINASE EMS1-LIKE-RELATED"/>
    <property type="match status" value="1"/>
</dbReference>
<evidence type="ECO:0000256" key="6">
    <source>
        <dbReference type="ARBA" id="ARBA00023170"/>
    </source>
</evidence>
<comment type="subcellular location">
    <subcellularLocation>
        <location evidence="1">Membrane</location>
        <topology evidence="1">Single-pass type I membrane protein</topology>
    </subcellularLocation>
</comment>
<keyword evidence="3" id="KW-0732">Signal</keyword>
<protein>
    <recommendedName>
        <fullName evidence="10">Leucine-rich repeat-containing N-terminal plant-type domain-containing protein</fullName>
    </recommendedName>
</protein>
<dbReference type="SUPFAM" id="SSF52058">
    <property type="entry name" value="L domain-like"/>
    <property type="match status" value="1"/>
</dbReference>
<organism evidence="8 9">
    <name type="scientific">Hibiscus sabdariffa</name>
    <name type="common">roselle</name>
    <dbReference type="NCBI Taxonomy" id="183260"/>
    <lineage>
        <taxon>Eukaryota</taxon>
        <taxon>Viridiplantae</taxon>
        <taxon>Streptophyta</taxon>
        <taxon>Embryophyta</taxon>
        <taxon>Tracheophyta</taxon>
        <taxon>Spermatophyta</taxon>
        <taxon>Magnoliopsida</taxon>
        <taxon>eudicotyledons</taxon>
        <taxon>Gunneridae</taxon>
        <taxon>Pentapetalae</taxon>
        <taxon>rosids</taxon>
        <taxon>malvids</taxon>
        <taxon>Malvales</taxon>
        <taxon>Malvaceae</taxon>
        <taxon>Malvoideae</taxon>
        <taxon>Hibiscus</taxon>
    </lineage>
</organism>
<evidence type="ECO:0000256" key="3">
    <source>
        <dbReference type="ARBA" id="ARBA00022729"/>
    </source>
</evidence>
<dbReference type="InterPro" id="IPR032675">
    <property type="entry name" value="LRR_dom_sf"/>
</dbReference>
<evidence type="ECO:0000313" key="8">
    <source>
        <dbReference type="EMBL" id="KAK8987923.1"/>
    </source>
</evidence>
<evidence type="ECO:0000256" key="2">
    <source>
        <dbReference type="ARBA" id="ARBA00022692"/>
    </source>
</evidence>
<accession>A0ABR2PHK4</accession>
<evidence type="ECO:0000256" key="5">
    <source>
        <dbReference type="ARBA" id="ARBA00023136"/>
    </source>
</evidence>
<gene>
    <name evidence="8" type="ORF">V6N11_065528</name>
</gene>
<evidence type="ECO:0000256" key="1">
    <source>
        <dbReference type="ARBA" id="ARBA00004479"/>
    </source>
</evidence>
<dbReference type="EMBL" id="JBBPBN010000059">
    <property type="protein sequence ID" value="KAK8987923.1"/>
    <property type="molecule type" value="Genomic_DNA"/>
</dbReference>
<evidence type="ECO:0008006" key="10">
    <source>
        <dbReference type="Google" id="ProtNLM"/>
    </source>
</evidence>
<keyword evidence="7" id="KW-0325">Glycoprotein</keyword>
<reference evidence="8 9" key="1">
    <citation type="journal article" date="2024" name="G3 (Bethesda)">
        <title>Genome assembly of Hibiscus sabdariffa L. provides insights into metabolisms of medicinal natural products.</title>
        <authorList>
            <person name="Kim T."/>
        </authorList>
    </citation>
    <scope>NUCLEOTIDE SEQUENCE [LARGE SCALE GENOMIC DNA]</scope>
    <source>
        <strain evidence="8">TK-2024</strain>
        <tissue evidence="8">Old leaves</tissue>
    </source>
</reference>
<keyword evidence="9" id="KW-1185">Reference proteome</keyword>
<dbReference type="PANTHER" id="PTHR48061:SF2">
    <property type="entry name" value="RECEPTOR LIKE PROTEIN 30-LIKE"/>
    <property type="match status" value="1"/>
</dbReference>
<comment type="caution">
    <text evidence="8">The sequence shown here is derived from an EMBL/GenBank/DDBJ whole genome shotgun (WGS) entry which is preliminary data.</text>
</comment>